<dbReference type="EMBL" id="UINC01111383">
    <property type="protein sequence ID" value="SVC79559.1"/>
    <property type="molecule type" value="Genomic_DNA"/>
</dbReference>
<dbReference type="GO" id="GO:0009245">
    <property type="term" value="P:lipid A biosynthetic process"/>
    <property type="evidence" value="ECO:0007669"/>
    <property type="project" value="TreeGrafter"/>
</dbReference>
<organism evidence="4">
    <name type="scientific">marine metagenome</name>
    <dbReference type="NCBI Taxonomy" id="408172"/>
    <lineage>
        <taxon>unclassified sequences</taxon>
        <taxon>metagenomes</taxon>
        <taxon>ecological metagenomes</taxon>
    </lineage>
</organism>
<feature type="non-terminal residue" evidence="4">
    <location>
        <position position="307"/>
    </location>
</feature>
<sequence length="307" mass="35802">MFWKVVYNFILFPLFVFISLILCLFNRKIREGIIGRIKSYKHLKHFINSVGKNRLIYWFHVASLGEYEQARPVMSGLKEVEPHALFIMSFFSPSGYNHVDDDQIDCKIYLPMDFFWIIKKSLRLAKPKKLILAAYDVWPNLIWSAKSLGIHTSIFAAKFSKNTSKSTVIIRQFYKSVYNQISTIYTISDKDYNQLTKILFPSIKPIIRVLGNPRYDQVKQKSDKFTEQRTKSVLLRPKRLLIGSAHIEDEDILLGPIITLMTNIEDLSLIWAPHEPNHQNIEKIKNYFISKSLSVELLGNKEPDNID</sequence>
<dbReference type="GO" id="GO:0016740">
    <property type="term" value="F:transferase activity"/>
    <property type="evidence" value="ECO:0007669"/>
    <property type="project" value="UniProtKB-KW"/>
</dbReference>
<evidence type="ECO:0000256" key="1">
    <source>
        <dbReference type="ARBA" id="ARBA00022679"/>
    </source>
</evidence>
<feature type="domain" description="3-deoxy-D-manno-octulosonic-acid transferase N-terminal" evidence="3">
    <location>
        <begin position="51"/>
        <end position="217"/>
    </location>
</feature>
<dbReference type="InterPro" id="IPR038107">
    <property type="entry name" value="Glycos_transf_N_sf"/>
</dbReference>
<dbReference type="PANTHER" id="PTHR42755">
    <property type="entry name" value="3-DEOXY-MANNO-OCTULOSONATE CYTIDYLYLTRANSFERASE"/>
    <property type="match status" value="1"/>
</dbReference>
<evidence type="ECO:0000256" key="2">
    <source>
        <dbReference type="SAM" id="Phobius"/>
    </source>
</evidence>
<keyword evidence="2" id="KW-0472">Membrane</keyword>
<protein>
    <recommendedName>
        <fullName evidence="3">3-deoxy-D-manno-octulosonic-acid transferase N-terminal domain-containing protein</fullName>
    </recommendedName>
</protein>
<evidence type="ECO:0000259" key="3">
    <source>
        <dbReference type="Pfam" id="PF04413"/>
    </source>
</evidence>
<accession>A0A382Q1Y0</accession>
<dbReference type="PANTHER" id="PTHR42755:SF1">
    <property type="entry name" value="3-DEOXY-D-MANNO-OCTULOSONIC ACID TRANSFERASE, MITOCHONDRIAL-RELATED"/>
    <property type="match status" value="1"/>
</dbReference>
<dbReference type="Gene3D" id="3.40.50.2000">
    <property type="entry name" value="Glycogen Phosphorylase B"/>
    <property type="match status" value="1"/>
</dbReference>
<keyword evidence="2" id="KW-0812">Transmembrane</keyword>
<name>A0A382Q1Y0_9ZZZZ</name>
<feature type="transmembrane region" description="Helical" evidence="2">
    <location>
        <begin position="6"/>
        <end position="26"/>
    </location>
</feature>
<proteinExistence type="predicted"/>
<evidence type="ECO:0000313" key="4">
    <source>
        <dbReference type="EMBL" id="SVC79559.1"/>
    </source>
</evidence>
<dbReference type="InterPro" id="IPR039901">
    <property type="entry name" value="Kdotransferase"/>
</dbReference>
<gene>
    <name evidence="4" type="ORF">METZ01_LOCUS332413</name>
</gene>
<dbReference type="Gene3D" id="3.40.50.11720">
    <property type="entry name" value="3-Deoxy-D-manno-octulosonic-acid transferase, N-terminal domain"/>
    <property type="match status" value="1"/>
</dbReference>
<dbReference type="Pfam" id="PF04413">
    <property type="entry name" value="Glycos_transf_N"/>
    <property type="match status" value="1"/>
</dbReference>
<dbReference type="InterPro" id="IPR007507">
    <property type="entry name" value="Glycos_transf_N"/>
</dbReference>
<dbReference type="AlphaFoldDB" id="A0A382Q1Y0"/>
<dbReference type="GO" id="GO:0005886">
    <property type="term" value="C:plasma membrane"/>
    <property type="evidence" value="ECO:0007669"/>
    <property type="project" value="TreeGrafter"/>
</dbReference>
<keyword evidence="2" id="KW-1133">Transmembrane helix</keyword>
<reference evidence="4" key="1">
    <citation type="submission" date="2018-05" db="EMBL/GenBank/DDBJ databases">
        <authorList>
            <person name="Lanie J.A."/>
            <person name="Ng W.-L."/>
            <person name="Kazmierczak K.M."/>
            <person name="Andrzejewski T.M."/>
            <person name="Davidsen T.M."/>
            <person name="Wayne K.J."/>
            <person name="Tettelin H."/>
            <person name="Glass J.I."/>
            <person name="Rusch D."/>
            <person name="Podicherti R."/>
            <person name="Tsui H.-C.T."/>
            <person name="Winkler M.E."/>
        </authorList>
    </citation>
    <scope>NUCLEOTIDE SEQUENCE</scope>
</reference>
<keyword evidence="1" id="KW-0808">Transferase</keyword>